<keyword evidence="3" id="KW-1185">Reference proteome</keyword>
<dbReference type="Gene3D" id="3.40.630.30">
    <property type="match status" value="1"/>
</dbReference>
<organism evidence="2 3">
    <name type="scientific">Flavobacterium rivulicola</name>
    <dbReference type="NCBI Taxonomy" id="2732161"/>
    <lineage>
        <taxon>Bacteria</taxon>
        <taxon>Pseudomonadati</taxon>
        <taxon>Bacteroidota</taxon>
        <taxon>Flavobacteriia</taxon>
        <taxon>Flavobacteriales</taxon>
        <taxon>Flavobacteriaceae</taxon>
        <taxon>Flavobacterium</taxon>
    </lineage>
</organism>
<reference evidence="2 3" key="1">
    <citation type="submission" date="2020-05" db="EMBL/GenBank/DDBJ databases">
        <title>Draft genome of Flavobacterium sp. IMCC34852.</title>
        <authorList>
            <person name="Song J."/>
            <person name="Cho J.-C."/>
        </authorList>
    </citation>
    <scope>NUCLEOTIDE SEQUENCE [LARGE SCALE GENOMIC DNA]</scope>
    <source>
        <strain evidence="2 3">IMCC34852</strain>
    </source>
</reference>
<dbReference type="GO" id="GO:0016747">
    <property type="term" value="F:acyltransferase activity, transferring groups other than amino-acyl groups"/>
    <property type="evidence" value="ECO:0007669"/>
    <property type="project" value="InterPro"/>
</dbReference>
<dbReference type="EMBL" id="JABEVX010000009">
    <property type="protein sequence ID" value="NNT72928.1"/>
    <property type="molecule type" value="Genomic_DNA"/>
</dbReference>
<proteinExistence type="predicted"/>
<dbReference type="Pfam" id="PF13302">
    <property type="entry name" value="Acetyltransf_3"/>
    <property type="match status" value="1"/>
</dbReference>
<gene>
    <name evidence="2" type="ORF">HKT18_11930</name>
</gene>
<comment type="caution">
    <text evidence="2">The sequence shown here is derived from an EMBL/GenBank/DDBJ whole genome shotgun (WGS) entry which is preliminary data.</text>
</comment>
<dbReference type="SUPFAM" id="SSF55729">
    <property type="entry name" value="Acyl-CoA N-acyltransferases (Nat)"/>
    <property type="match status" value="1"/>
</dbReference>
<dbReference type="PANTHER" id="PTHR43792">
    <property type="entry name" value="GNAT FAMILY, PUTATIVE (AFU_ORTHOLOGUE AFUA_3G00765)-RELATED-RELATED"/>
    <property type="match status" value="1"/>
</dbReference>
<dbReference type="PANTHER" id="PTHR43792:SF1">
    <property type="entry name" value="N-ACETYLTRANSFERASE DOMAIN-CONTAINING PROTEIN"/>
    <property type="match status" value="1"/>
</dbReference>
<feature type="domain" description="N-acetyltransferase" evidence="1">
    <location>
        <begin position="17"/>
        <end position="182"/>
    </location>
</feature>
<dbReference type="AlphaFoldDB" id="A0A7Y3RAI1"/>
<sequence length="186" mass="21530">MLTINFHPFQNLETERLLLRRINENDADEVLALRGNPEIMKYIPRPLAKTKEDALEHIAMIEDKIVNNIGINWGITIKGNDKIIGIIGHYRIQPENHRAEIGYMSLPEYNGKGYITEAIKAVVEYGFDEMNLHSIEAVIDPDNIASEKVLQKNGFVKEAHILENELWEGKFWDTVIYSLLRRNFKK</sequence>
<evidence type="ECO:0000259" key="1">
    <source>
        <dbReference type="PROSITE" id="PS51186"/>
    </source>
</evidence>
<dbReference type="PROSITE" id="PS51186">
    <property type="entry name" value="GNAT"/>
    <property type="match status" value="1"/>
</dbReference>
<dbReference type="InterPro" id="IPR016181">
    <property type="entry name" value="Acyl_CoA_acyltransferase"/>
</dbReference>
<dbReference type="Proteomes" id="UP000536509">
    <property type="component" value="Unassembled WGS sequence"/>
</dbReference>
<name>A0A7Y3RAI1_9FLAO</name>
<dbReference type="CDD" id="cd04301">
    <property type="entry name" value="NAT_SF"/>
    <property type="match status" value="1"/>
</dbReference>
<dbReference type="InterPro" id="IPR051531">
    <property type="entry name" value="N-acetyltransferase"/>
</dbReference>
<keyword evidence="2" id="KW-0808">Transferase</keyword>
<dbReference type="InterPro" id="IPR000182">
    <property type="entry name" value="GNAT_dom"/>
</dbReference>
<dbReference type="RefSeq" id="WP_171223094.1">
    <property type="nucleotide sequence ID" value="NZ_CP121446.1"/>
</dbReference>
<evidence type="ECO:0000313" key="2">
    <source>
        <dbReference type="EMBL" id="NNT72928.1"/>
    </source>
</evidence>
<evidence type="ECO:0000313" key="3">
    <source>
        <dbReference type="Proteomes" id="UP000536509"/>
    </source>
</evidence>
<protein>
    <submittedName>
        <fullName evidence="2">GNAT family N-acetyltransferase</fullName>
    </submittedName>
</protein>
<accession>A0A7Y3RAI1</accession>